<organism evidence="17 18">
    <name type="scientific">Tabrizicola soli</name>
    <dbReference type="NCBI Taxonomy" id="2185115"/>
    <lineage>
        <taxon>Bacteria</taxon>
        <taxon>Pseudomonadati</taxon>
        <taxon>Pseudomonadota</taxon>
        <taxon>Alphaproteobacteria</taxon>
        <taxon>Rhodobacterales</taxon>
        <taxon>Paracoccaceae</taxon>
        <taxon>Tabrizicola</taxon>
    </lineage>
</organism>
<reference evidence="18" key="1">
    <citation type="journal article" date="2019" name="Int. J. Syst. Evol. Microbiol.">
        <title>The Global Catalogue of Microorganisms (GCM) 10K type strain sequencing project: providing services to taxonomists for standard genome sequencing and annotation.</title>
        <authorList>
            <consortium name="The Broad Institute Genomics Platform"/>
            <consortium name="The Broad Institute Genome Sequencing Center for Infectious Disease"/>
            <person name="Wu L."/>
            <person name="Ma J."/>
        </authorList>
    </citation>
    <scope>NUCLEOTIDE SEQUENCE [LARGE SCALE GENOMIC DNA]</scope>
    <source>
        <strain evidence="18">KCTC 62102</strain>
    </source>
</reference>
<dbReference type="InterPro" id="IPR003715">
    <property type="entry name" value="Poly_export_N"/>
</dbReference>
<comment type="subcellular location">
    <subcellularLocation>
        <location evidence="1">Cell outer membrane</location>
        <topology evidence="1">Multi-pass membrane protein</topology>
    </subcellularLocation>
</comment>
<keyword evidence="6" id="KW-0812">Transmembrane</keyword>
<feature type="domain" description="Polysaccharide export protein N-terminal" evidence="15">
    <location>
        <begin position="63"/>
        <end position="143"/>
    </location>
</feature>
<dbReference type="InterPro" id="IPR054765">
    <property type="entry name" value="SLBB_dom"/>
</dbReference>
<keyword evidence="3" id="KW-0813">Transport</keyword>
<dbReference type="Gene3D" id="3.10.560.10">
    <property type="entry name" value="Outer membrane lipoprotein wza domain like"/>
    <property type="match status" value="2"/>
</dbReference>
<keyword evidence="14" id="KW-0449">Lipoprotein</keyword>
<evidence type="ECO:0000256" key="9">
    <source>
        <dbReference type="ARBA" id="ARBA00023065"/>
    </source>
</evidence>
<keyword evidence="5" id="KW-0762">Sugar transport</keyword>
<protein>
    <submittedName>
        <fullName evidence="17">Polysaccharide biosynthesis/export family protein</fullName>
    </submittedName>
</protein>
<dbReference type="RefSeq" id="WP_197642033.1">
    <property type="nucleotide sequence ID" value="NZ_JAEACP010000002.1"/>
</dbReference>
<name>A0ABV7DRL3_9RHOB</name>
<keyword evidence="11" id="KW-0472">Membrane</keyword>
<evidence type="ECO:0000313" key="18">
    <source>
        <dbReference type="Proteomes" id="UP001595445"/>
    </source>
</evidence>
<evidence type="ECO:0000256" key="4">
    <source>
        <dbReference type="ARBA" id="ARBA00022452"/>
    </source>
</evidence>
<evidence type="ECO:0000256" key="8">
    <source>
        <dbReference type="ARBA" id="ARBA00023047"/>
    </source>
</evidence>
<evidence type="ECO:0000259" key="15">
    <source>
        <dbReference type="Pfam" id="PF02563"/>
    </source>
</evidence>
<keyword evidence="13" id="KW-0998">Cell outer membrane</keyword>
<gene>
    <name evidence="17" type="ORF">ACFOD6_06455</name>
</gene>
<sequence length="361" mass="37506">MVSSCGLPRSGPTKREVLAGAVERAGDAHVVPVTPAVSRATAMQPSFGFSDAFRKAGLMGSDVISAGDVLGVSVFENVKDDPLLGNTGQRVTSLQQIQVDGQGFIYIPYAGRLKAAGQTPEGLRQAITRQLEDQTPDPQVSVTRVAGDGATVSISGQAGANGVYPIEAPTRTLATMLAKSGGVAIDPGVAIVRVTRGSQTGKIWLKDLYANPALDIALRPGDKIVIEEDSRSFIALGATGGQSLVPFESETMSALEAIATVGGLSTASADPTGIFVLREEGEAVAREVLGQADLVGEQRMIYVLDLTEPTGLFEARDFQIRDGDTLYVTEAPFVQWQKTLGAVTGTTGAASNLANTATSGN</sequence>
<dbReference type="Pfam" id="PF02563">
    <property type="entry name" value="Poly_export"/>
    <property type="match status" value="1"/>
</dbReference>
<evidence type="ECO:0000256" key="14">
    <source>
        <dbReference type="ARBA" id="ARBA00023288"/>
    </source>
</evidence>
<evidence type="ECO:0000256" key="11">
    <source>
        <dbReference type="ARBA" id="ARBA00023136"/>
    </source>
</evidence>
<keyword evidence="12" id="KW-0564">Palmitate</keyword>
<keyword evidence="4" id="KW-1134">Transmembrane beta strand</keyword>
<evidence type="ECO:0000256" key="7">
    <source>
        <dbReference type="ARBA" id="ARBA00022729"/>
    </source>
</evidence>
<evidence type="ECO:0000256" key="2">
    <source>
        <dbReference type="ARBA" id="ARBA00009450"/>
    </source>
</evidence>
<accession>A0ABV7DRL3</accession>
<keyword evidence="9" id="KW-0406">Ion transport</keyword>
<dbReference type="PANTHER" id="PTHR33619">
    <property type="entry name" value="POLYSACCHARIDE EXPORT PROTEIN GFCE-RELATED"/>
    <property type="match status" value="1"/>
</dbReference>
<dbReference type="Gene3D" id="3.30.1950.10">
    <property type="entry name" value="wza like domain"/>
    <property type="match status" value="1"/>
</dbReference>
<feature type="domain" description="SLBB" evidence="16">
    <location>
        <begin position="237"/>
        <end position="328"/>
    </location>
</feature>
<keyword evidence="10" id="KW-0626">Porin</keyword>
<keyword evidence="18" id="KW-1185">Reference proteome</keyword>
<evidence type="ECO:0000256" key="5">
    <source>
        <dbReference type="ARBA" id="ARBA00022597"/>
    </source>
</evidence>
<dbReference type="PANTHER" id="PTHR33619:SF3">
    <property type="entry name" value="POLYSACCHARIDE EXPORT PROTEIN GFCE-RELATED"/>
    <property type="match status" value="1"/>
</dbReference>
<evidence type="ECO:0000256" key="1">
    <source>
        <dbReference type="ARBA" id="ARBA00004571"/>
    </source>
</evidence>
<keyword evidence="8" id="KW-0625">Polysaccharide transport</keyword>
<evidence type="ECO:0000256" key="6">
    <source>
        <dbReference type="ARBA" id="ARBA00022692"/>
    </source>
</evidence>
<dbReference type="Proteomes" id="UP001595445">
    <property type="component" value="Unassembled WGS sequence"/>
</dbReference>
<evidence type="ECO:0000259" key="16">
    <source>
        <dbReference type="Pfam" id="PF22461"/>
    </source>
</evidence>
<comment type="caution">
    <text evidence="17">The sequence shown here is derived from an EMBL/GenBank/DDBJ whole genome shotgun (WGS) entry which is preliminary data.</text>
</comment>
<evidence type="ECO:0000256" key="10">
    <source>
        <dbReference type="ARBA" id="ARBA00023114"/>
    </source>
</evidence>
<dbReference type="InterPro" id="IPR049712">
    <property type="entry name" value="Poly_export"/>
</dbReference>
<dbReference type="EMBL" id="JBHRSM010000011">
    <property type="protein sequence ID" value="MFC3085687.1"/>
    <property type="molecule type" value="Genomic_DNA"/>
</dbReference>
<dbReference type="Pfam" id="PF22461">
    <property type="entry name" value="SLBB_2"/>
    <property type="match status" value="1"/>
</dbReference>
<evidence type="ECO:0000313" key="17">
    <source>
        <dbReference type="EMBL" id="MFC3085687.1"/>
    </source>
</evidence>
<keyword evidence="7" id="KW-0732">Signal</keyword>
<comment type="similarity">
    <text evidence="2">Belongs to the BexD/CtrA/VexA family.</text>
</comment>
<evidence type="ECO:0000256" key="13">
    <source>
        <dbReference type="ARBA" id="ARBA00023237"/>
    </source>
</evidence>
<evidence type="ECO:0000256" key="3">
    <source>
        <dbReference type="ARBA" id="ARBA00022448"/>
    </source>
</evidence>
<evidence type="ECO:0000256" key="12">
    <source>
        <dbReference type="ARBA" id="ARBA00023139"/>
    </source>
</evidence>
<proteinExistence type="inferred from homology"/>